<dbReference type="SUPFAM" id="SSF48403">
    <property type="entry name" value="Ankyrin repeat"/>
    <property type="match status" value="1"/>
</dbReference>
<evidence type="ECO:0000256" key="1">
    <source>
        <dbReference type="ARBA" id="ARBA00022737"/>
    </source>
</evidence>
<protein>
    <submittedName>
        <fullName evidence="4">Uncharacterized protein</fullName>
    </submittedName>
</protein>
<dbReference type="InParanoid" id="K5WWG4"/>
<organism evidence="4 5">
    <name type="scientific">Phanerochaete carnosa (strain HHB-10118-sp)</name>
    <name type="common">White-rot fungus</name>
    <name type="synonym">Peniophora carnosa</name>
    <dbReference type="NCBI Taxonomy" id="650164"/>
    <lineage>
        <taxon>Eukaryota</taxon>
        <taxon>Fungi</taxon>
        <taxon>Dikarya</taxon>
        <taxon>Basidiomycota</taxon>
        <taxon>Agaricomycotina</taxon>
        <taxon>Agaricomycetes</taxon>
        <taxon>Polyporales</taxon>
        <taxon>Phanerochaetaceae</taxon>
        <taxon>Phanerochaete</taxon>
    </lineage>
</organism>
<dbReference type="SMART" id="SM00248">
    <property type="entry name" value="ANK"/>
    <property type="match status" value="1"/>
</dbReference>
<dbReference type="AlphaFoldDB" id="K5WWG4"/>
<evidence type="ECO:0000256" key="2">
    <source>
        <dbReference type="ARBA" id="ARBA00023043"/>
    </source>
</evidence>
<keyword evidence="1" id="KW-0677">Repeat</keyword>
<dbReference type="EMBL" id="JH930473">
    <property type="protein sequence ID" value="EKM54787.1"/>
    <property type="molecule type" value="Genomic_DNA"/>
</dbReference>
<keyword evidence="5" id="KW-1185">Reference proteome</keyword>
<dbReference type="KEGG" id="pco:PHACADRAFT_56287"/>
<dbReference type="PANTHER" id="PTHR24173:SF74">
    <property type="entry name" value="ANKYRIN REPEAT DOMAIN-CONTAINING PROTEIN 16"/>
    <property type="match status" value="1"/>
</dbReference>
<dbReference type="Gene3D" id="1.25.40.20">
    <property type="entry name" value="Ankyrin repeat-containing domain"/>
    <property type="match status" value="1"/>
</dbReference>
<dbReference type="RefSeq" id="XP_007397465.1">
    <property type="nucleotide sequence ID" value="XM_007397403.1"/>
</dbReference>
<dbReference type="PROSITE" id="PS50088">
    <property type="entry name" value="ANK_REPEAT"/>
    <property type="match status" value="2"/>
</dbReference>
<accession>K5WWG4</accession>
<dbReference type="Pfam" id="PF12796">
    <property type="entry name" value="Ank_2"/>
    <property type="match status" value="1"/>
</dbReference>
<feature type="non-terminal residue" evidence="4">
    <location>
        <position position="62"/>
    </location>
</feature>
<feature type="repeat" description="ANK" evidence="3">
    <location>
        <begin position="1"/>
        <end position="21"/>
    </location>
</feature>
<feature type="non-terminal residue" evidence="4">
    <location>
        <position position="1"/>
    </location>
</feature>
<dbReference type="GeneID" id="18920055"/>
<feature type="repeat" description="ANK" evidence="3">
    <location>
        <begin position="22"/>
        <end position="54"/>
    </location>
</feature>
<sequence length="62" mass="6564">GHVDIARALLDHGAAVDTQEKDGWTPLHLAAQFGHVDTARALLDHGADVDRQNKNGSGLTPL</sequence>
<dbReference type="InterPro" id="IPR036770">
    <property type="entry name" value="Ankyrin_rpt-contain_sf"/>
</dbReference>
<dbReference type="PROSITE" id="PS50297">
    <property type="entry name" value="ANK_REP_REGION"/>
    <property type="match status" value="1"/>
</dbReference>
<reference evidence="4 5" key="1">
    <citation type="journal article" date="2012" name="BMC Genomics">
        <title>Comparative genomics of the white-rot fungi, Phanerochaete carnosa and P. chrysosporium, to elucidate the genetic basis of the distinct wood types they colonize.</title>
        <authorList>
            <person name="Suzuki H."/>
            <person name="MacDonald J."/>
            <person name="Syed K."/>
            <person name="Salamov A."/>
            <person name="Hori C."/>
            <person name="Aerts A."/>
            <person name="Henrissat B."/>
            <person name="Wiebenga A."/>
            <person name="vanKuyk P.A."/>
            <person name="Barry K."/>
            <person name="Lindquist E."/>
            <person name="LaButti K."/>
            <person name="Lapidus A."/>
            <person name="Lucas S."/>
            <person name="Coutinho P."/>
            <person name="Gong Y."/>
            <person name="Samejima M."/>
            <person name="Mahadevan R."/>
            <person name="Abou-Zaid M."/>
            <person name="de Vries R.P."/>
            <person name="Igarashi K."/>
            <person name="Yadav J.S."/>
            <person name="Grigoriev I.V."/>
            <person name="Master E.R."/>
        </authorList>
    </citation>
    <scope>NUCLEOTIDE SEQUENCE [LARGE SCALE GENOMIC DNA]</scope>
    <source>
        <strain evidence="4 5">HHB-10118-sp</strain>
    </source>
</reference>
<dbReference type="OrthoDB" id="194358at2759"/>
<keyword evidence="2 3" id="KW-0040">ANK repeat</keyword>
<proteinExistence type="predicted"/>
<gene>
    <name evidence="4" type="ORF">PHACADRAFT_56287</name>
</gene>
<evidence type="ECO:0000256" key="3">
    <source>
        <dbReference type="PROSITE-ProRule" id="PRU00023"/>
    </source>
</evidence>
<name>K5WWG4_PHACS</name>
<evidence type="ECO:0000313" key="4">
    <source>
        <dbReference type="EMBL" id="EKM54787.1"/>
    </source>
</evidence>
<dbReference type="HOGENOM" id="CLU_000134_45_9_1"/>
<dbReference type="PANTHER" id="PTHR24173">
    <property type="entry name" value="ANKYRIN REPEAT CONTAINING"/>
    <property type="match status" value="1"/>
</dbReference>
<dbReference type="Proteomes" id="UP000008370">
    <property type="component" value="Unassembled WGS sequence"/>
</dbReference>
<evidence type="ECO:0000313" key="5">
    <source>
        <dbReference type="Proteomes" id="UP000008370"/>
    </source>
</evidence>
<dbReference type="InterPro" id="IPR002110">
    <property type="entry name" value="Ankyrin_rpt"/>
</dbReference>